<organism evidence="2 3">
    <name type="scientific">Flavobacterium beibuense F44-8</name>
    <dbReference type="NCBI Taxonomy" id="1406840"/>
    <lineage>
        <taxon>Bacteria</taxon>
        <taxon>Pseudomonadati</taxon>
        <taxon>Bacteroidota</taxon>
        <taxon>Flavobacteriia</taxon>
        <taxon>Flavobacteriales</taxon>
        <taxon>Flavobacteriaceae</taxon>
        <taxon>Flavobacterium</taxon>
    </lineage>
</organism>
<feature type="transmembrane region" description="Helical" evidence="1">
    <location>
        <begin position="155"/>
        <end position="174"/>
    </location>
</feature>
<reference evidence="2 3" key="1">
    <citation type="submission" date="2013-09" db="EMBL/GenBank/DDBJ databases">
        <authorList>
            <person name="Zeng Z."/>
            <person name="Chen C."/>
        </authorList>
    </citation>
    <scope>NUCLEOTIDE SEQUENCE [LARGE SCALE GENOMIC DNA]</scope>
    <source>
        <strain evidence="2 3">F44-8</strain>
    </source>
</reference>
<feature type="transmembrane region" description="Helical" evidence="1">
    <location>
        <begin position="126"/>
        <end position="143"/>
    </location>
</feature>
<dbReference type="EMBL" id="JRLV01000020">
    <property type="protein sequence ID" value="KGO79186.1"/>
    <property type="molecule type" value="Genomic_DNA"/>
</dbReference>
<dbReference type="eggNOG" id="ENOG5030C5C">
    <property type="taxonomic scope" value="Bacteria"/>
</dbReference>
<keyword evidence="3" id="KW-1185">Reference proteome</keyword>
<keyword evidence="1" id="KW-0812">Transmembrane</keyword>
<feature type="transmembrane region" description="Helical" evidence="1">
    <location>
        <begin position="6"/>
        <end position="24"/>
    </location>
</feature>
<evidence type="ECO:0000313" key="2">
    <source>
        <dbReference type="EMBL" id="KGO79186.1"/>
    </source>
</evidence>
<keyword evidence="1" id="KW-0472">Membrane</keyword>
<feature type="transmembrane region" description="Helical" evidence="1">
    <location>
        <begin position="58"/>
        <end position="78"/>
    </location>
</feature>
<accession>A0A0A2LIZ2</accession>
<keyword evidence="1" id="KW-1133">Transmembrane helix</keyword>
<protein>
    <submittedName>
        <fullName evidence="2">Uncharacterized protein</fullName>
    </submittedName>
</protein>
<dbReference type="STRING" id="1406840.Q763_15025"/>
<feature type="transmembrane region" description="Helical" evidence="1">
    <location>
        <begin position="194"/>
        <end position="214"/>
    </location>
</feature>
<proteinExistence type="predicted"/>
<feature type="transmembrane region" description="Helical" evidence="1">
    <location>
        <begin position="90"/>
        <end position="114"/>
    </location>
</feature>
<dbReference type="Proteomes" id="UP000030129">
    <property type="component" value="Unassembled WGS sequence"/>
</dbReference>
<evidence type="ECO:0000313" key="3">
    <source>
        <dbReference type="Proteomes" id="UP000030129"/>
    </source>
</evidence>
<comment type="caution">
    <text evidence="2">The sequence shown here is derived from an EMBL/GenBank/DDBJ whole genome shotgun (WGS) entry which is preliminary data.</text>
</comment>
<name>A0A0A2LIZ2_9FLAO</name>
<dbReference type="RefSeq" id="WP_035135675.1">
    <property type="nucleotide sequence ID" value="NZ_JRLV01000020.1"/>
</dbReference>
<evidence type="ECO:0000256" key="1">
    <source>
        <dbReference type="SAM" id="Phobius"/>
    </source>
</evidence>
<gene>
    <name evidence="2" type="ORF">Q763_15025</name>
</gene>
<sequence length="224" mass="25449">MIQISTPAAIGFIITTVLTVFFLYKATKSIKTLIIISLWMIVTTILAFKGFYSNTKEYPPHFIFLIAPGVLFAVITGIGKSLSKDRISTLLKWFTILHIIRIPVELVLFCLYKNGVIPHLMTFEGYNFDIISGITAPIIYYFIFIKKTLDYKYLLGWNIICLILLINIVTIAVLSAPTPFQKLAFNHPNVGVTYFPYVWLPAVIVPVVLYSHIISIRQLLKSIK</sequence>
<feature type="transmembrane region" description="Helical" evidence="1">
    <location>
        <begin position="33"/>
        <end position="52"/>
    </location>
</feature>
<dbReference type="AlphaFoldDB" id="A0A0A2LIZ2"/>